<evidence type="ECO:0000313" key="6">
    <source>
        <dbReference type="EMBL" id="BDR56992.1"/>
    </source>
</evidence>
<dbReference type="KEGG" id="xak:KIMC2_15540"/>
<dbReference type="GO" id="GO:0003677">
    <property type="term" value="F:DNA binding"/>
    <property type="evidence" value="ECO:0007669"/>
    <property type="project" value="UniProtKB-KW"/>
</dbReference>
<dbReference type="GO" id="GO:0005829">
    <property type="term" value="C:cytosol"/>
    <property type="evidence" value="ECO:0007669"/>
    <property type="project" value="TreeGrafter"/>
</dbReference>
<dbReference type="EMBL" id="AP026801">
    <property type="protein sequence ID" value="BDR56992.1"/>
    <property type="molecule type" value="Genomic_DNA"/>
</dbReference>
<protein>
    <submittedName>
        <fullName evidence="6">Transcriptional regulator</fullName>
    </submittedName>
</protein>
<keyword evidence="7" id="KW-1185">Reference proteome</keyword>
<sequence length="298" mass="33114">MSNFSYQVFSEVVAKGSFAKAAQSLNVTPSAVSHSINQLENEMGFPLLIRNRTGAELTADGKTLLPVIRSILNLEDQLLQVASNINGSNSGQVRIGAFSSVSTNWLPKIIQKFKEKYPQVEVTVVQGGFNQIVEQIKQGQVDLGFSSLPIEEGVVVEPLIRDQIYCVTPRDFTPHNKKSITDTDVAKQNFVLQQVDYDRDTKRALDRYHVSGNSISYSIDDPSILAMVESGLGLGILPDLALTRMGGEVNIYPFEEPYYRTLCLVVNPITQKSPSVARMKQTIEDYLAEVYQDRYLGD</sequence>
<dbReference type="SUPFAM" id="SSF53850">
    <property type="entry name" value="Periplasmic binding protein-like II"/>
    <property type="match status" value="1"/>
</dbReference>
<dbReference type="PRINTS" id="PR00039">
    <property type="entry name" value="HTHLYSR"/>
</dbReference>
<evidence type="ECO:0000259" key="5">
    <source>
        <dbReference type="PROSITE" id="PS50931"/>
    </source>
</evidence>
<dbReference type="InterPro" id="IPR000847">
    <property type="entry name" value="LysR_HTH_N"/>
</dbReference>
<dbReference type="InterPro" id="IPR036390">
    <property type="entry name" value="WH_DNA-bd_sf"/>
</dbReference>
<evidence type="ECO:0000256" key="2">
    <source>
        <dbReference type="ARBA" id="ARBA00023015"/>
    </source>
</evidence>
<evidence type="ECO:0000256" key="4">
    <source>
        <dbReference type="ARBA" id="ARBA00023163"/>
    </source>
</evidence>
<dbReference type="InterPro" id="IPR036388">
    <property type="entry name" value="WH-like_DNA-bd_sf"/>
</dbReference>
<dbReference type="Gene3D" id="3.40.190.10">
    <property type="entry name" value="Periplasmic binding protein-like II"/>
    <property type="match status" value="2"/>
</dbReference>
<dbReference type="RefSeq" id="WP_317695658.1">
    <property type="nucleotide sequence ID" value="NZ_AP026801.1"/>
</dbReference>
<dbReference type="Pfam" id="PF03466">
    <property type="entry name" value="LysR_substrate"/>
    <property type="match status" value="1"/>
</dbReference>
<dbReference type="SUPFAM" id="SSF46785">
    <property type="entry name" value="Winged helix' DNA-binding domain"/>
    <property type="match status" value="1"/>
</dbReference>
<comment type="similarity">
    <text evidence="1">Belongs to the LysR transcriptional regulatory family.</text>
</comment>
<dbReference type="InterPro" id="IPR005119">
    <property type="entry name" value="LysR_subst-bd"/>
</dbReference>
<dbReference type="PANTHER" id="PTHR30419">
    <property type="entry name" value="HTH-TYPE TRANSCRIPTIONAL REGULATOR YBHD"/>
    <property type="match status" value="1"/>
</dbReference>
<feature type="domain" description="HTH lysR-type" evidence="5">
    <location>
        <begin position="1"/>
        <end position="58"/>
    </location>
</feature>
<dbReference type="Pfam" id="PF00126">
    <property type="entry name" value="HTH_1"/>
    <property type="match status" value="1"/>
</dbReference>
<proteinExistence type="inferred from homology"/>
<name>A0AAU9CSL3_9LACO</name>
<keyword evidence="2" id="KW-0805">Transcription regulation</keyword>
<dbReference type="AlphaFoldDB" id="A0AAU9CSL3"/>
<organism evidence="6 7">
    <name type="scientific">Xylocopilactobacillus apis</name>
    <dbReference type="NCBI Taxonomy" id="2932183"/>
    <lineage>
        <taxon>Bacteria</taxon>
        <taxon>Bacillati</taxon>
        <taxon>Bacillota</taxon>
        <taxon>Bacilli</taxon>
        <taxon>Lactobacillales</taxon>
        <taxon>Lactobacillaceae</taxon>
        <taxon>Xylocopilactobacillus</taxon>
    </lineage>
</organism>
<dbReference type="GO" id="GO:0003700">
    <property type="term" value="F:DNA-binding transcription factor activity"/>
    <property type="evidence" value="ECO:0007669"/>
    <property type="project" value="InterPro"/>
</dbReference>
<evidence type="ECO:0000256" key="1">
    <source>
        <dbReference type="ARBA" id="ARBA00009437"/>
    </source>
</evidence>
<gene>
    <name evidence="6" type="ORF">KIMC2_15540</name>
</gene>
<evidence type="ECO:0000313" key="7">
    <source>
        <dbReference type="Proteomes" id="UP001321804"/>
    </source>
</evidence>
<dbReference type="Proteomes" id="UP001321804">
    <property type="component" value="Chromosome"/>
</dbReference>
<dbReference type="InterPro" id="IPR050950">
    <property type="entry name" value="HTH-type_LysR_regulators"/>
</dbReference>
<dbReference type="Gene3D" id="1.10.10.10">
    <property type="entry name" value="Winged helix-like DNA-binding domain superfamily/Winged helix DNA-binding domain"/>
    <property type="match status" value="1"/>
</dbReference>
<accession>A0AAU9CSL3</accession>
<keyword evidence="4" id="KW-0804">Transcription</keyword>
<keyword evidence="3" id="KW-0238">DNA-binding</keyword>
<reference evidence="6 7" key="1">
    <citation type="journal article" date="2023" name="Microbiol. Spectr.">
        <title>Symbiosis of Carpenter Bees with Uncharacterized Lactic Acid Bacteria Showing NAD Auxotrophy.</title>
        <authorList>
            <person name="Kawasaki S."/>
            <person name="Ozawa K."/>
            <person name="Mori T."/>
            <person name="Yamamoto A."/>
            <person name="Ito M."/>
            <person name="Ohkuma M."/>
            <person name="Sakamoto M."/>
            <person name="Matsutani M."/>
        </authorList>
    </citation>
    <scope>NUCLEOTIDE SEQUENCE [LARGE SCALE GENOMIC DNA]</scope>
    <source>
        <strain evidence="6 7">KimC2</strain>
    </source>
</reference>
<evidence type="ECO:0000256" key="3">
    <source>
        <dbReference type="ARBA" id="ARBA00023125"/>
    </source>
</evidence>
<dbReference type="PROSITE" id="PS50931">
    <property type="entry name" value="HTH_LYSR"/>
    <property type="match status" value="1"/>
</dbReference>
<dbReference type="CDD" id="cd05466">
    <property type="entry name" value="PBP2_LTTR_substrate"/>
    <property type="match status" value="1"/>
</dbReference>
<dbReference type="PANTHER" id="PTHR30419:SF8">
    <property type="entry name" value="NITROGEN ASSIMILATION TRANSCRIPTIONAL ACTIVATOR-RELATED"/>
    <property type="match status" value="1"/>
</dbReference>